<proteinExistence type="predicted"/>
<dbReference type="EMBL" id="FUYJ01000002">
    <property type="protein sequence ID" value="SKA94443.1"/>
    <property type="molecule type" value="Genomic_DNA"/>
</dbReference>
<dbReference type="RefSeq" id="WP_078817080.1">
    <property type="nucleotide sequence ID" value="NZ_FUYJ01000002.1"/>
</dbReference>
<protein>
    <submittedName>
        <fullName evidence="1">Uncharacterized protein</fullName>
    </submittedName>
</protein>
<organism evidence="1 2">
    <name type="scientific">Sporosarcina newyorkensis</name>
    <dbReference type="NCBI Taxonomy" id="759851"/>
    <lineage>
        <taxon>Bacteria</taxon>
        <taxon>Bacillati</taxon>
        <taxon>Bacillota</taxon>
        <taxon>Bacilli</taxon>
        <taxon>Bacillales</taxon>
        <taxon>Caryophanaceae</taxon>
        <taxon>Sporosarcina</taxon>
    </lineage>
</organism>
<evidence type="ECO:0000313" key="2">
    <source>
        <dbReference type="Proteomes" id="UP000190042"/>
    </source>
</evidence>
<accession>A0A1T4XYH3</accession>
<keyword evidence="2" id="KW-1185">Reference proteome</keyword>
<dbReference type="AlphaFoldDB" id="A0A1T4XYH3"/>
<reference evidence="2" key="1">
    <citation type="submission" date="2017-02" db="EMBL/GenBank/DDBJ databases">
        <authorList>
            <person name="Varghese N."/>
            <person name="Submissions S."/>
        </authorList>
    </citation>
    <scope>NUCLEOTIDE SEQUENCE [LARGE SCALE GENOMIC DNA]</scope>
    <source>
        <strain evidence="2">DSM 23966</strain>
    </source>
</reference>
<dbReference type="Proteomes" id="UP000190042">
    <property type="component" value="Unassembled WGS sequence"/>
</dbReference>
<sequence>MQLTVVSSKDSTNHINESIFHSPDKQFFDFCSVNYRINRGIFNVIDSWFYDYGWIDIITRRKVIVQYLTFLCENEFYNEKKLFLQFGKGGVKGSLILFIDYRC</sequence>
<evidence type="ECO:0000313" key="1">
    <source>
        <dbReference type="EMBL" id="SKA94443.1"/>
    </source>
</evidence>
<name>A0A1T4XYH3_9BACL</name>
<gene>
    <name evidence="1" type="ORF">SAMN04244570_1424</name>
</gene>